<reference evidence="1" key="1">
    <citation type="submission" date="2023-05" db="EMBL/GenBank/DDBJ databases">
        <authorList>
            <consortium name="ELIXIR-Norway"/>
        </authorList>
    </citation>
    <scope>NUCLEOTIDE SEQUENCE</scope>
</reference>
<gene>
    <name evidence="1" type="ORF">MRATA1EN22A_LOCUS24894</name>
</gene>
<proteinExistence type="predicted"/>
<protein>
    <submittedName>
        <fullName evidence="1">Uncharacterized protein</fullName>
    </submittedName>
</protein>
<dbReference type="Proteomes" id="UP001162501">
    <property type="component" value="Chromosome 6"/>
</dbReference>
<evidence type="ECO:0000313" key="2">
    <source>
        <dbReference type="Proteomes" id="UP001162501"/>
    </source>
</evidence>
<reference evidence="1" key="2">
    <citation type="submission" date="2025-03" db="EMBL/GenBank/DDBJ databases">
        <authorList>
            <consortium name="ELIXIR-Norway"/>
            <consortium name="Elixir Norway"/>
        </authorList>
    </citation>
    <scope>NUCLEOTIDE SEQUENCE</scope>
</reference>
<name>A0AC59ZZ41_RANTA</name>
<organism evidence="1 2">
    <name type="scientific">Rangifer tarandus platyrhynchus</name>
    <name type="common">Svalbard reindeer</name>
    <dbReference type="NCBI Taxonomy" id="3082113"/>
    <lineage>
        <taxon>Eukaryota</taxon>
        <taxon>Metazoa</taxon>
        <taxon>Chordata</taxon>
        <taxon>Craniata</taxon>
        <taxon>Vertebrata</taxon>
        <taxon>Euteleostomi</taxon>
        <taxon>Mammalia</taxon>
        <taxon>Eutheria</taxon>
        <taxon>Laurasiatheria</taxon>
        <taxon>Artiodactyla</taxon>
        <taxon>Ruminantia</taxon>
        <taxon>Pecora</taxon>
        <taxon>Cervidae</taxon>
        <taxon>Odocoileinae</taxon>
        <taxon>Rangifer</taxon>
    </lineage>
</organism>
<accession>A0AC59ZZ41</accession>
<dbReference type="EMBL" id="OX596090">
    <property type="protein sequence ID" value="CAN0537281.1"/>
    <property type="molecule type" value="Genomic_DNA"/>
</dbReference>
<sequence>MKGTLRFARKRSKAPHNPMTRKTRESDQQMRRTGQRFGGHCCPRLDTEEERDTHAVSKRSREILEELRGKEDDLSGGLI</sequence>
<evidence type="ECO:0000313" key="1">
    <source>
        <dbReference type="EMBL" id="CAN0537281.1"/>
    </source>
</evidence>